<feature type="domain" description="Helicase C-terminal" evidence="9">
    <location>
        <begin position="234"/>
        <end position="384"/>
    </location>
</feature>
<dbReference type="InterPro" id="IPR014014">
    <property type="entry name" value="RNA_helicase_DEAD_Q_motif"/>
</dbReference>
<evidence type="ECO:0000259" key="8">
    <source>
        <dbReference type="PROSITE" id="PS51192"/>
    </source>
</evidence>
<feature type="short sequence motif" description="Q motif" evidence="6">
    <location>
        <begin position="1"/>
        <end position="29"/>
    </location>
</feature>
<dbReference type="InterPro" id="IPR000629">
    <property type="entry name" value="RNA-helicase_DEAD-box_CS"/>
</dbReference>
<reference evidence="12" key="1">
    <citation type="journal article" date="2019" name="Int. J. Syst. Evol. Microbiol.">
        <title>The Global Catalogue of Microorganisms (GCM) 10K type strain sequencing project: providing services to taxonomists for standard genome sequencing and annotation.</title>
        <authorList>
            <consortium name="The Broad Institute Genomics Platform"/>
            <consortium name="The Broad Institute Genome Sequencing Center for Infectious Disease"/>
            <person name="Wu L."/>
            <person name="Ma J."/>
        </authorList>
    </citation>
    <scope>NUCLEOTIDE SEQUENCE [LARGE SCALE GENOMIC DNA]</scope>
    <source>
        <strain evidence="12">CGMCC 1.10131</strain>
    </source>
</reference>
<dbReference type="SMART" id="SM00487">
    <property type="entry name" value="DEXDc"/>
    <property type="match status" value="1"/>
</dbReference>
<dbReference type="InterPro" id="IPR028621">
    <property type="entry name" value="DEAD_helicase_SrmB"/>
</dbReference>
<evidence type="ECO:0000256" key="1">
    <source>
        <dbReference type="ARBA" id="ARBA00022741"/>
    </source>
</evidence>
<organism evidence="11 12">
    <name type="scientific">Agarivorans gilvus</name>
    <dbReference type="NCBI Taxonomy" id="680279"/>
    <lineage>
        <taxon>Bacteria</taxon>
        <taxon>Pseudomonadati</taxon>
        <taxon>Pseudomonadota</taxon>
        <taxon>Gammaproteobacteria</taxon>
        <taxon>Alteromonadales</taxon>
        <taxon>Alteromonadaceae</taxon>
        <taxon>Agarivorans</taxon>
    </lineage>
</organism>
<dbReference type="EMBL" id="BMDY01000007">
    <property type="protein sequence ID" value="GGB02845.1"/>
    <property type="molecule type" value="Genomic_DNA"/>
</dbReference>
<dbReference type="PROSITE" id="PS00039">
    <property type="entry name" value="DEAD_ATP_HELICASE"/>
    <property type="match status" value="1"/>
</dbReference>
<dbReference type="Pfam" id="PF00270">
    <property type="entry name" value="DEAD"/>
    <property type="match status" value="1"/>
</dbReference>
<evidence type="ECO:0000313" key="12">
    <source>
        <dbReference type="Proteomes" id="UP000651977"/>
    </source>
</evidence>
<dbReference type="Pfam" id="PF00271">
    <property type="entry name" value="Helicase_C"/>
    <property type="match status" value="1"/>
</dbReference>
<evidence type="ECO:0000256" key="4">
    <source>
        <dbReference type="ARBA" id="ARBA00022840"/>
    </source>
</evidence>
<proteinExistence type="inferred from homology"/>
<dbReference type="InterPro" id="IPR044742">
    <property type="entry name" value="DEAD/DEAH_RhlB"/>
</dbReference>
<dbReference type="InterPro" id="IPR050079">
    <property type="entry name" value="DEAD_box_RNA_helicase"/>
</dbReference>
<dbReference type="InterPro" id="IPR014001">
    <property type="entry name" value="Helicase_ATP-bd"/>
</dbReference>
<dbReference type="InterPro" id="IPR027417">
    <property type="entry name" value="P-loop_NTPase"/>
</dbReference>
<dbReference type="RefSeq" id="WP_055734380.1">
    <property type="nucleotide sequence ID" value="NZ_BMDY01000007.1"/>
</dbReference>
<feature type="region of interest" description="Disordered" evidence="7">
    <location>
        <begin position="374"/>
        <end position="418"/>
    </location>
</feature>
<dbReference type="PANTHER" id="PTHR47959">
    <property type="entry name" value="ATP-DEPENDENT RNA HELICASE RHLE-RELATED"/>
    <property type="match status" value="1"/>
</dbReference>
<dbReference type="GO" id="GO:0004386">
    <property type="term" value="F:helicase activity"/>
    <property type="evidence" value="ECO:0007669"/>
    <property type="project" value="UniProtKB-KW"/>
</dbReference>
<gene>
    <name evidence="5 11" type="primary">srmB</name>
    <name evidence="11" type="ORF">GCM10007414_15270</name>
</gene>
<keyword evidence="4 5" id="KW-0067">ATP-binding</keyword>
<dbReference type="CDD" id="cd00268">
    <property type="entry name" value="DEADc"/>
    <property type="match status" value="1"/>
</dbReference>
<keyword evidence="2 5" id="KW-0378">Hydrolase</keyword>
<dbReference type="HAMAP" id="MF_00967">
    <property type="entry name" value="DEAD_helicase_SrmB"/>
    <property type="match status" value="1"/>
</dbReference>
<dbReference type="SUPFAM" id="SSF52540">
    <property type="entry name" value="P-loop containing nucleoside triphosphate hydrolases"/>
    <property type="match status" value="1"/>
</dbReference>
<name>A0ABQ1HZU5_9ALTE</name>
<dbReference type="PANTHER" id="PTHR47959:SF3">
    <property type="entry name" value="ATP-DEPENDENT RNA HELICASE SRMB"/>
    <property type="match status" value="1"/>
</dbReference>
<sequence>MTFEDLDLDSQILSAVSAMGLQKATTIQQQTIPAMLDGRDVLASAPTGTGKTLGFLLPAIQHLLDHPRRKAGPGRVLILTPTRELAMQVAEQARLATAGTKLSTIDITGGVKYDVHAEQLKGNIDIVIATPGRLMEYITYKVFDTQAIELLILDEADRMLDMGFIKDMETISDATSERSQTALFSATLEGAGLLRFAEKVMQDPVQIEVEPPRRERAKIHQILHYCDDAQHKYQLLRHYLLNEEIERCVVFVKTRERLYALAEQLQSDEIKASYLRGEMAQDKRNQAMQSFREGQVKILIATDVAARGLDVPEISHVFNYDMPRSPDVYVHRIGRTARAGRKGIAINLVEAHDMGVLAKIERYTEEPIRRRVIEGLRPTHRISAPPAKKKKPKTVEDKKAAKKKAKGRAKKLAKKAKK</sequence>
<comment type="caution">
    <text evidence="11">The sequence shown here is derived from an EMBL/GenBank/DDBJ whole genome shotgun (WGS) entry which is preliminary data.</text>
</comment>
<evidence type="ECO:0000256" key="5">
    <source>
        <dbReference type="HAMAP-Rule" id="MF_00967"/>
    </source>
</evidence>
<evidence type="ECO:0000259" key="10">
    <source>
        <dbReference type="PROSITE" id="PS51195"/>
    </source>
</evidence>
<keyword evidence="1 5" id="KW-0547">Nucleotide-binding</keyword>
<keyword evidence="12" id="KW-1185">Reference proteome</keyword>
<dbReference type="Proteomes" id="UP000651977">
    <property type="component" value="Unassembled WGS sequence"/>
</dbReference>
<protein>
    <recommendedName>
        <fullName evidence="5">ATP-dependent RNA helicase SrmB</fullName>
        <ecNumber evidence="5">3.6.4.13</ecNumber>
    </recommendedName>
</protein>
<keyword evidence="5" id="KW-0690">Ribosome biogenesis</keyword>
<comment type="function">
    <text evidence="5">DEAD-box RNA helicase involved in the assembly of the 50S ribosomal subunit at low temperature. Exhibits RNA-stimulated ATP hydrolysis and RNA unwinding activity.</text>
</comment>
<feature type="compositionally biased region" description="Basic residues" evidence="7">
    <location>
        <begin position="400"/>
        <end position="418"/>
    </location>
</feature>
<comment type="subunit">
    <text evidence="5">Interacts with the 50S ribosomal subunit.</text>
</comment>
<dbReference type="SMART" id="SM00490">
    <property type="entry name" value="HELICc"/>
    <property type="match status" value="1"/>
</dbReference>
<accession>A0ABQ1HZU5</accession>
<evidence type="ECO:0000256" key="3">
    <source>
        <dbReference type="ARBA" id="ARBA00022806"/>
    </source>
</evidence>
<dbReference type="InterPro" id="IPR001650">
    <property type="entry name" value="Helicase_C-like"/>
</dbReference>
<dbReference type="EC" id="3.6.4.13" evidence="5"/>
<evidence type="ECO:0000256" key="7">
    <source>
        <dbReference type="SAM" id="MobiDB-lite"/>
    </source>
</evidence>
<keyword evidence="5" id="KW-0963">Cytoplasm</keyword>
<dbReference type="PROSITE" id="PS51195">
    <property type="entry name" value="Q_MOTIF"/>
    <property type="match status" value="1"/>
</dbReference>
<comment type="subcellular location">
    <subcellularLocation>
        <location evidence="5">Cytoplasm</location>
    </subcellularLocation>
</comment>
<evidence type="ECO:0000313" key="11">
    <source>
        <dbReference type="EMBL" id="GGB02845.1"/>
    </source>
</evidence>
<evidence type="ECO:0000256" key="2">
    <source>
        <dbReference type="ARBA" id="ARBA00022801"/>
    </source>
</evidence>
<dbReference type="Gene3D" id="3.40.50.300">
    <property type="entry name" value="P-loop containing nucleotide triphosphate hydrolases"/>
    <property type="match status" value="2"/>
</dbReference>
<dbReference type="NCBIfam" id="NF008394">
    <property type="entry name" value="PRK11192.1"/>
    <property type="match status" value="1"/>
</dbReference>
<comment type="similarity">
    <text evidence="5">Belongs to the DEAD box helicase family. SrmB subfamily.</text>
</comment>
<comment type="catalytic activity">
    <reaction evidence="5">
        <text>ATP + H2O = ADP + phosphate + H(+)</text>
        <dbReference type="Rhea" id="RHEA:13065"/>
        <dbReference type="ChEBI" id="CHEBI:15377"/>
        <dbReference type="ChEBI" id="CHEBI:15378"/>
        <dbReference type="ChEBI" id="CHEBI:30616"/>
        <dbReference type="ChEBI" id="CHEBI:43474"/>
        <dbReference type="ChEBI" id="CHEBI:456216"/>
        <dbReference type="EC" id="3.6.4.13"/>
    </reaction>
</comment>
<dbReference type="InterPro" id="IPR011545">
    <property type="entry name" value="DEAD/DEAH_box_helicase_dom"/>
</dbReference>
<evidence type="ECO:0000259" key="9">
    <source>
        <dbReference type="PROSITE" id="PS51194"/>
    </source>
</evidence>
<feature type="domain" description="DEAD-box RNA helicase Q" evidence="10">
    <location>
        <begin position="1"/>
        <end position="29"/>
    </location>
</feature>
<dbReference type="PROSITE" id="PS51194">
    <property type="entry name" value="HELICASE_CTER"/>
    <property type="match status" value="1"/>
</dbReference>
<feature type="domain" description="Helicase ATP-binding" evidence="8">
    <location>
        <begin position="32"/>
        <end position="206"/>
    </location>
</feature>
<keyword evidence="3 5" id="KW-0347">Helicase</keyword>
<dbReference type="CDD" id="cd18787">
    <property type="entry name" value="SF2_C_DEAD"/>
    <property type="match status" value="1"/>
</dbReference>
<evidence type="ECO:0000256" key="6">
    <source>
        <dbReference type="PROSITE-ProRule" id="PRU00552"/>
    </source>
</evidence>
<dbReference type="PROSITE" id="PS51192">
    <property type="entry name" value="HELICASE_ATP_BIND_1"/>
    <property type="match status" value="1"/>
</dbReference>